<feature type="transmembrane region" description="Helical" evidence="2">
    <location>
        <begin position="194"/>
        <end position="217"/>
    </location>
</feature>
<evidence type="ECO:0000313" key="4">
    <source>
        <dbReference type="Proteomes" id="UP000215086"/>
    </source>
</evidence>
<dbReference type="EMBL" id="CP018477">
    <property type="protein sequence ID" value="ASV75501.1"/>
    <property type="molecule type" value="Genomic_DNA"/>
</dbReference>
<name>A0A286RHP9_9BACT</name>
<accession>A0A286RHP9</accession>
<dbReference type="PANTHER" id="PTHR43044">
    <property type="match status" value="1"/>
</dbReference>
<feature type="transmembrane region" description="Helical" evidence="2">
    <location>
        <begin position="367"/>
        <end position="387"/>
    </location>
</feature>
<feature type="region of interest" description="Disordered" evidence="1">
    <location>
        <begin position="1"/>
        <end position="23"/>
    </location>
</feature>
<feature type="transmembrane region" description="Helical" evidence="2">
    <location>
        <begin position="263"/>
        <end position="284"/>
    </location>
</feature>
<keyword evidence="4" id="KW-1185">Reference proteome</keyword>
<feature type="transmembrane region" description="Helical" evidence="2">
    <location>
        <begin position="223"/>
        <end position="251"/>
    </location>
</feature>
<feature type="transmembrane region" description="Helical" evidence="2">
    <location>
        <begin position="142"/>
        <end position="163"/>
    </location>
</feature>
<keyword evidence="2" id="KW-0812">Transmembrane</keyword>
<keyword evidence="2" id="KW-0472">Membrane</keyword>
<evidence type="ECO:0000256" key="2">
    <source>
        <dbReference type="SAM" id="Phobius"/>
    </source>
</evidence>
<feature type="transmembrane region" description="Helical" evidence="2">
    <location>
        <begin position="304"/>
        <end position="322"/>
    </location>
</feature>
<feature type="transmembrane region" description="Helical" evidence="2">
    <location>
        <begin position="102"/>
        <end position="122"/>
    </location>
</feature>
<protein>
    <recommendedName>
        <fullName evidence="5">Alternative complex III subunit ActF</fullName>
    </recommendedName>
</protein>
<feature type="transmembrane region" description="Helical" evidence="2">
    <location>
        <begin position="58"/>
        <end position="81"/>
    </location>
</feature>
<dbReference type="KEGG" id="ttf:THTE_2899"/>
<evidence type="ECO:0000313" key="3">
    <source>
        <dbReference type="EMBL" id="ASV75501.1"/>
    </source>
</evidence>
<feature type="transmembrane region" description="Helical" evidence="2">
    <location>
        <begin position="334"/>
        <end position="355"/>
    </location>
</feature>
<organism evidence="3 4">
    <name type="scientific">Thermogutta terrifontis</name>
    <dbReference type="NCBI Taxonomy" id="1331910"/>
    <lineage>
        <taxon>Bacteria</taxon>
        <taxon>Pseudomonadati</taxon>
        <taxon>Planctomycetota</taxon>
        <taxon>Planctomycetia</taxon>
        <taxon>Pirellulales</taxon>
        <taxon>Thermoguttaceae</taxon>
        <taxon>Thermogutta</taxon>
    </lineage>
</organism>
<reference evidence="3 4" key="1">
    <citation type="journal article" name="Front. Microbiol.">
        <title>Sugar Metabolism of the First Thermophilic Planctomycete Thermogutta terrifontis: Comparative Genomic and Transcriptomic Approaches.</title>
        <authorList>
            <person name="Elcheninov A.G."/>
            <person name="Menzel P."/>
            <person name="Gudbergsdottir S.R."/>
            <person name="Slesarev A.I."/>
            <person name="Kadnikov V.V."/>
            <person name="Krogh A."/>
            <person name="Bonch-Osmolovskaya E.A."/>
            <person name="Peng X."/>
            <person name="Kublanov I.V."/>
        </authorList>
    </citation>
    <scope>NUCLEOTIDE SEQUENCE [LARGE SCALE GENOMIC DNA]</scope>
    <source>
        <strain evidence="3 4">R1</strain>
    </source>
</reference>
<evidence type="ECO:0008006" key="5">
    <source>
        <dbReference type="Google" id="ProtNLM"/>
    </source>
</evidence>
<dbReference type="PANTHER" id="PTHR43044:SF1">
    <property type="entry name" value="QUINOL:CYTOCHROME C OXIDOREDUCTASE QUINONE-BINDING SUBUNIT 2"/>
    <property type="match status" value="1"/>
</dbReference>
<evidence type="ECO:0000256" key="1">
    <source>
        <dbReference type="SAM" id="MobiDB-lite"/>
    </source>
</evidence>
<proteinExistence type="predicted"/>
<dbReference type="AlphaFoldDB" id="A0A286RHP9"/>
<dbReference type="Proteomes" id="UP000215086">
    <property type="component" value="Chromosome"/>
</dbReference>
<feature type="transmembrane region" description="Helical" evidence="2">
    <location>
        <begin position="27"/>
        <end position="46"/>
    </location>
</feature>
<keyword evidence="2" id="KW-1133">Transmembrane helix</keyword>
<gene>
    <name evidence="3" type="ORF">THTE_2899</name>
</gene>
<sequence length="412" mass="46164">MQATELMDTNSTVQSAMNPSTTGVSRAPQICIIGGAIAIVLGFVLSSSSPAGWLQDYLVHYTFLVSITLGALFFVFLQHLTRAGWSVTVRRTAELMAGTTPMLVAVAFLPIAVTLFIDGLNLYPWAASDFFLHHAELRHKTIYLNIPFFLLRAAFCLAAWWWLGRFYMTRSLAQDTDGDPRWTLVMEKWSPAAALLFTVTVTLAAFDWVMSLAPAWYSTIFPVYIFSGCVVGGLAGLILILLLAQALGFLSHRVVTVEHYHDLGKLLFGFVIFWGYIAFSQYMLIWYGNIPEESQFYLPRQQGIWLYVSLGLVFGHLLIPLVGMMPRAIKRNPWTLGFFAVWLLVFHWLDLYWLIKPNWHPTVGPLSLIGGILGGVGVFGIVIAIVLKGLTRYPPIPVRDPRLNEAIHHEVV</sequence>